<proteinExistence type="predicted"/>
<organism evidence="1">
    <name type="scientific">Anguilla anguilla</name>
    <name type="common">European freshwater eel</name>
    <name type="synonym">Muraena anguilla</name>
    <dbReference type="NCBI Taxonomy" id="7936"/>
    <lineage>
        <taxon>Eukaryota</taxon>
        <taxon>Metazoa</taxon>
        <taxon>Chordata</taxon>
        <taxon>Craniata</taxon>
        <taxon>Vertebrata</taxon>
        <taxon>Euteleostomi</taxon>
        <taxon>Actinopterygii</taxon>
        <taxon>Neopterygii</taxon>
        <taxon>Teleostei</taxon>
        <taxon>Anguilliformes</taxon>
        <taxon>Anguillidae</taxon>
        <taxon>Anguilla</taxon>
    </lineage>
</organism>
<reference evidence="1" key="2">
    <citation type="journal article" date="2015" name="Fish Shellfish Immunol.">
        <title>Early steps in the European eel (Anguilla anguilla)-Vibrio vulnificus interaction in the gills: Role of the RtxA13 toxin.</title>
        <authorList>
            <person name="Callol A."/>
            <person name="Pajuelo D."/>
            <person name="Ebbesson L."/>
            <person name="Teles M."/>
            <person name="MacKenzie S."/>
            <person name="Amaro C."/>
        </authorList>
    </citation>
    <scope>NUCLEOTIDE SEQUENCE</scope>
</reference>
<reference evidence="1" key="1">
    <citation type="submission" date="2014-11" db="EMBL/GenBank/DDBJ databases">
        <authorList>
            <person name="Amaro Gonzalez C."/>
        </authorList>
    </citation>
    <scope>NUCLEOTIDE SEQUENCE</scope>
</reference>
<protein>
    <submittedName>
        <fullName evidence="1">Uncharacterized protein</fullName>
    </submittedName>
</protein>
<accession>A0A0E9UR03</accession>
<dbReference type="AlphaFoldDB" id="A0A0E9UR03"/>
<dbReference type="EMBL" id="GBXM01041199">
    <property type="protein sequence ID" value="JAH67378.1"/>
    <property type="molecule type" value="Transcribed_RNA"/>
</dbReference>
<evidence type="ECO:0000313" key="1">
    <source>
        <dbReference type="EMBL" id="JAH67378.1"/>
    </source>
</evidence>
<name>A0A0E9UR03_ANGAN</name>
<sequence length="29" mass="3199">MLLPSQGSEVVINLSVVLCRSQNIKTKLK</sequence>